<evidence type="ECO:0000313" key="4">
    <source>
        <dbReference type="Proteomes" id="UP000530514"/>
    </source>
</evidence>
<feature type="domain" description="Bacterial type II secretion system protein E" evidence="2">
    <location>
        <begin position="52"/>
        <end position="207"/>
    </location>
</feature>
<reference evidence="3 4" key="1">
    <citation type="submission" date="2020-07" db="EMBL/GenBank/DDBJ databases">
        <authorList>
            <person name="Feng H."/>
        </authorList>
    </citation>
    <scope>NUCLEOTIDE SEQUENCE [LARGE SCALE GENOMIC DNA]</scope>
    <source>
        <strain evidence="4">s-11</strain>
    </source>
</reference>
<dbReference type="GO" id="GO:0016887">
    <property type="term" value="F:ATP hydrolysis activity"/>
    <property type="evidence" value="ECO:0007669"/>
    <property type="project" value="InterPro"/>
</dbReference>
<evidence type="ECO:0000313" key="3">
    <source>
        <dbReference type="EMBL" id="MBA4541395.1"/>
    </source>
</evidence>
<organism evidence="3 4">
    <name type="scientific">Thermoactinomyces daqus</name>
    <dbReference type="NCBI Taxonomy" id="1329516"/>
    <lineage>
        <taxon>Bacteria</taxon>
        <taxon>Bacillati</taxon>
        <taxon>Bacillota</taxon>
        <taxon>Bacilli</taxon>
        <taxon>Bacillales</taxon>
        <taxon>Thermoactinomycetaceae</taxon>
        <taxon>Thermoactinomyces</taxon>
    </lineage>
</organism>
<dbReference type="OrthoDB" id="9808272at2"/>
<keyword evidence="4" id="KW-1185">Reference proteome</keyword>
<dbReference type="NCBIfam" id="TIGR01420">
    <property type="entry name" value="pilT_fam"/>
    <property type="match status" value="1"/>
</dbReference>
<dbReference type="Pfam" id="PF00437">
    <property type="entry name" value="T2SSE"/>
    <property type="match status" value="1"/>
</dbReference>
<gene>
    <name evidence="3" type="ORF">H1164_00515</name>
</gene>
<dbReference type="InterPro" id="IPR027417">
    <property type="entry name" value="P-loop_NTPase"/>
</dbReference>
<evidence type="ECO:0000259" key="2">
    <source>
        <dbReference type="Pfam" id="PF00437"/>
    </source>
</evidence>
<dbReference type="EMBL" id="JACEIP010000001">
    <property type="protein sequence ID" value="MBA4541395.1"/>
    <property type="molecule type" value="Genomic_DNA"/>
</dbReference>
<dbReference type="Proteomes" id="UP000530514">
    <property type="component" value="Unassembled WGS sequence"/>
</dbReference>
<sequence length="281" mass="30932">MAEHKEYDFSFSVGAVRVRAHFYQQRGTAALALRLLPERIPVPEELGLPPVLTELIHKKRGLLLVTGPTGSGKSTTIASLVQYLNQEESLHIVTLEDPIEFEHHSLRSLVVQREIGVDVHTFSSGMVSSLRQNPDLIVIGEMRERMAMEAALHAAEAGSMVFASLHAADAIGAVHRLVNSFSPERHSLIRVQLSACLPAILAQRLIPGRGWRDHVVACELLINNRAVAHLLRSGQEHQLDSVMQSGQACGMQTMEMALTHLVQKGLTEAEWVLNVGQIPHV</sequence>
<proteinExistence type="inferred from homology"/>
<dbReference type="CDD" id="cd01131">
    <property type="entry name" value="PilT"/>
    <property type="match status" value="1"/>
</dbReference>
<dbReference type="PANTHER" id="PTHR30486">
    <property type="entry name" value="TWITCHING MOTILITY PROTEIN PILT"/>
    <property type="match status" value="1"/>
</dbReference>
<dbReference type="SUPFAM" id="SSF52540">
    <property type="entry name" value="P-loop containing nucleoside triphosphate hydrolases"/>
    <property type="match status" value="1"/>
</dbReference>
<comment type="caution">
    <text evidence="3">The sequence shown here is derived from an EMBL/GenBank/DDBJ whole genome shotgun (WGS) entry which is preliminary data.</text>
</comment>
<dbReference type="GO" id="GO:0005524">
    <property type="term" value="F:ATP binding"/>
    <property type="evidence" value="ECO:0007669"/>
    <property type="project" value="InterPro"/>
</dbReference>
<dbReference type="Gene3D" id="3.30.450.90">
    <property type="match status" value="1"/>
</dbReference>
<comment type="similarity">
    <text evidence="1">Belongs to the GSP E family.</text>
</comment>
<name>A0A7W2AGR3_9BACL</name>
<evidence type="ECO:0000256" key="1">
    <source>
        <dbReference type="ARBA" id="ARBA00006611"/>
    </source>
</evidence>
<accession>A0A7W2AGR3</accession>
<dbReference type="RefSeq" id="WP_160173776.1">
    <property type="nucleotide sequence ID" value="NZ_JACEIP010000001.1"/>
</dbReference>
<dbReference type="InterPro" id="IPR050921">
    <property type="entry name" value="T4SS_GSP_E_ATPase"/>
</dbReference>
<dbReference type="Gene3D" id="3.40.50.300">
    <property type="entry name" value="P-loop containing nucleotide triphosphate hydrolases"/>
    <property type="match status" value="1"/>
</dbReference>
<dbReference type="AlphaFoldDB" id="A0A7W2AGR3"/>
<dbReference type="InterPro" id="IPR006321">
    <property type="entry name" value="PilT/PilU"/>
</dbReference>
<dbReference type="PANTHER" id="PTHR30486:SF12">
    <property type="entry name" value="TYPE IV PILUS ATPASE PILU"/>
    <property type="match status" value="1"/>
</dbReference>
<protein>
    <submittedName>
        <fullName evidence="3">PilT/PilU family type 4a pilus ATPase</fullName>
    </submittedName>
</protein>
<dbReference type="InterPro" id="IPR001482">
    <property type="entry name" value="T2SS/T4SS_dom"/>
</dbReference>